<dbReference type="Gene3D" id="3.30.160.60">
    <property type="entry name" value="Classic Zinc Finger"/>
    <property type="match status" value="1"/>
</dbReference>
<evidence type="ECO:0000313" key="3">
    <source>
        <dbReference type="Proteomes" id="UP000054097"/>
    </source>
</evidence>
<dbReference type="HOGENOM" id="CLU_1058321_0_0_1"/>
<organism evidence="2 3">
    <name type="scientific">Serendipita vermifera MAFF 305830</name>
    <dbReference type="NCBI Taxonomy" id="933852"/>
    <lineage>
        <taxon>Eukaryota</taxon>
        <taxon>Fungi</taxon>
        <taxon>Dikarya</taxon>
        <taxon>Basidiomycota</taxon>
        <taxon>Agaricomycotina</taxon>
        <taxon>Agaricomycetes</taxon>
        <taxon>Sebacinales</taxon>
        <taxon>Serendipitaceae</taxon>
        <taxon>Serendipita</taxon>
    </lineage>
</organism>
<evidence type="ECO:0008006" key="4">
    <source>
        <dbReference type="Google" id="ProtNLM"/>
    </source>
</evidence>
<protein>
    <recommendedName>
        <fullName evidence="4">C2H2-type domain-containing protein</fullName>
    </recommendedName>
</protein>
<dbReference type="OrthoDB" id="6077919at2759"/>
<name>A0A0C2XMY2_SERVB</name>
<dbReference type="EMBL" id="KN824285">
    <property type="protein sequence ID" value="KIM30327.1"/>
    <property type="molecule type" value="Genomic_DNA"/>
</dbReference>
<proteinExistence type="predicted"/>
<evidence type="ECO:0000313" key="2">
    <source>
        <dbReference type="EMBL" id="KIM30327.1"/>
    </source>
</evidence>
<gene>
    <name evidence="2" type="ORF">M408DRAFT_22321</name>
</gene>
<accession>A0A0C2XMY2</accession>
<evidence type="ECO:0000256" key="1">
    <source>
        <dbReference type="SAM" id="MobiDB-lite"/>
    </source>
</evidence>
<dbReference type="AlphaFoldDB" id="A0A0C2XMY2"/>
<keyword evidence="3" id="KW-1185">Reference proteome</keyword>
<reference evidence="2 3" key="1">
    <citation type="submission" date="2014-04" db="EMBL/GenBank/DDBJ databases">
        <authorList>
            <consortium name="DOE Joint Genome Institute"/>
            <person name="Kuo A."/>
            <person name="Zuccaro A."/>
            <person name="Kohler A."/>
            <person name="Nagy L.G."/>
            <person name="Floudas D."/>
            <person name="Copeland A."/>
            <person name="Barry K.W."/>
            <person name="Cichocki N."/>
            <person name="Veneault-Fourrey C."/>
            <person name="LaButti K."/>
            <person name="Lindquist E.A."/>
            <person name="Lipzen A."/>
            <person name="Lundell T."/>
            <person name="Morin E."/>
            <person name="Murat C."/>
            <person name="Sun H."/>
            <person name="Tunlid A."/>
            <person name="Henrissat B."/>
            <person name="Grigoriev I.V."/>
            <person name="Hibbett D.S."/>
            <person name="Martin F."/>
            <person name="Nordberg H.P."/>
            <person name="Cantor M.N."/>
            <person name="Hua S.X."/>
        </authorList>
    </citation>
    <scope>NUCLEOTIDE SEQUENCE [LARGE SCALE GENOMIC DNA]</scope>
    <source>
        <strain evidence="2 3">MAFF 305830</strain>
    </source>
</reference>
<sequence>MDFNSILRKHLHGEDEGDFVPPPYGHQFFYNQPGVSYDTTGGQWIDILTDTQNLGPLGFDESAQGVSYSELGHIWDVPTRREGGFSQHVTPSPPETTPSPSQDAIIARESNLALIQNHRDSILQSSWFRDNQMEPPIQPNDPLVRHGLLTTEHSRFDVFIHSFPDRHSCVYVEPGSTEMCNYSNLRRQRVKVHVLGHFSYKPYICDGSCGKPDCTLGFADSTLLGEHVRRVAKPRAKCEICGAMVTPQNYRRHIMLMHGTSQN</sequence>
<reference evidence="3" key="2">
    <citation type="submission" date="2015-01" db="EMBL/GenBank/DDBJ databases">
        <title>Evolutionary Origins and Diversification of the Mycorrhizal Mutualists.</title>
        <authorList>
            <consortium name="DOE Joint Genome Institute"/>
            <consortium name="Mycorrhizal Genomics Consortium"/>
            <person name="Kohler A."/>
            <person name="Kuo A."/>
            <person name="Nagy L.G."/>
            <person name="Floudas D."/>
            <person name="Copeland A."/>
            <person name="Barry K.W."/>
            <person name="Cichocki N."/>
            <person name="Veneault-Fourrey C."/>
            <person name="LaButti K."/>
            <person name="Lindquist E.A."/>
            <person name="Lipzen A."/>
            <person name="Lundell T."/>
            <person name="Morin E."/>
            <person name="Murat C."/>
            <person name="Riley R."/>
            <person name="Ohm R."/>
            <person name="Sun H."/>
            <person name="Tunlid A."/>
            <person name="Henrissat B."/>
            <person name="Grigoriev I.V."/>
            <person name="Hibbett D.S."/>
            <person name="Martin F."/>
        </authorList>
    </citation>
    <scope>NUCLEOTIDE SEQUENCE [LARGE SCALE GENOMIC DNA]</scope>
    <source>
        <strain evidence="3">MAFF 305830</strain>
    </source>
</reference>
<dbReference type="Proteomes" id="UP000054097">
    <property type="component" value="Unassembled WGS sequence"/>
</dbReference>
<feature type="region of interest" description="Disordered" evidence="1">
    <location>
        <begin position="82"/>
        <end position="101"/>
    </location>
</feature>